<dbReference type="AlphaFoldDB" id="A0ABD0YGP0"/>
<evidence type="ECO:0000256" key="1">
    <source>
        <dbReference type="SAM" id="MobiDB-lite"/>
    </source>
</evidence>
<gene>
    <name evidence="2" type="ORF">AAG570_011719</name>
</gene>
<proteinExistence type="predicted"/>
<sequence length="174" mass="18531">MVEPGAHGRLPGTQGGDEDDEEAGCLVPQAATAIDKLTIRESTEVHVGNKIVYNNTIVLPNNSGKIVFDVGGTTFKLFIDNPKIPRLSTTNAENKPEKVGMNNTEHFCGRGGIAAPLPGATLRKRAKTEKAPLETFFDTDIPREQEIAEGAVGSGNPISFPSSLPVSRVRNLPA</sequence>
<name>A0ABD0YGP0_9HEMI</name>
<protein>
    <submittedName>
        <fullName evidence="2">Uncharacterized protein</fullName>
    </submittedName>
</protein>
<comment type="caution">
    <text evidence="2">The sequence shown here is derived from an EMBL/GenBank/DDBJ whole genome shotgun (WGS) entry which is preliminary data.</text>
</comment>
<keyword evidence="3" id="KW-1185">Reference proteome</keyword>
<reference evidence="2 3" key="1">
    <citation type="submission" date="2024-07" db="EMBL/GenBank/DDBJ databases">
        <title>Chromosome-level genome assembly of the water stick insect Ranatra chinensis (Heteroptera: Nepidae).</title>
        <authorList>
            <person name="Liu X."/>
        </authorList>
    </citation>
    <scope>NUCLEOTIDE SEQUENCE [LARGE SCALE GENOMIC DNA]</scope>
    <source>
        <strain evidence="2">Cailab_2021Rc</strain>
        <tissue evidence="2">Muscle</tissue>
    </source>
</reference>
<dbReference type="EMBL" id="JBFDAA010000007">
    <property type="protein sequence ID" value="KAL1130471.1"/>
    <property type="molecule type" value="Genomic_DNA"/>
</dbReference>
<evidence type="ECO:0000313" key="3">
    <source>
        <dbReference type="Proteomes" id="UP001558652"/>
    </source>
</evidence>
<organism evidence="2 3">
    <name type="scientific">Ranatra chinensis</name>
    <dbReference type="NCBI Taxonomy" id="642074"/>
    <lineage>
        <taxon>Eukaryota</taxon>
        <taxon>Metazoa</taxon>
        <taxon>Ecdysozoa</taxon>
        <taxon>Arthropoda</taxon>
        <taxon>Hexapoda</taxon>
        <taxon>Insecta</taxon>
        <taxon>Pterygota</taxon>
        <taxon>Neoptera</taxon>
        <taxon>Paraneoptera</taxon>
        <taxon>Hemiptera</taxon>
        <taxon>Heteroptera</taxon>
        <taxon>Panheteroptera</taxon>
        <taxon>Nepomorpha</taxon>
        <taxon>Nepidae</taxon>
        <taxon>Ranatrinae</taxon>
        <taxon>Ranatra</taxon>
    </lineage>
</organism>
<feature type="region of interest" description="Disordered" evidence="1">
    <location>
        <begin position="1"/>
        <end position="22"/>
    </location>
</feature>
<evidence type="ECO:0000313" key="2">
    <source>
        <dbReference type="EMBL" id="KAL1130471.1"/>
    </source>
</evidence>
<dbReference type="Proteomes" id="UP001558652">
    <property type="component" value="Unassembled WGS sequence"/>
</dbReference>
<accession>A0ABD0YGP0</accession>